<keyword evidence="2 3" id="KW-0802">TPR repeat</keyword>
<dbReference type="SMART" id="SM00028">
    <property type="entry name" value="TPR"/>
    <property type="match status" value="10"/>
</dbReference>
<keyword evidence="4" id="KW-0732">Signal</keyword>
<dbReference type="EMBL" id="JAENRR010000007">
    <property type="protein sequence ID" value="MBK3516601.1"/>
    <property type="molecule type" value="Genomic_DNA"/>
</dbReference>
<reference evidence="5 6" key="1">
    <citation type="submission" date="2021-01" db="EMBL/GenBank/DDBJ databases">
        <title>Carboxyliciviraga sp.nov., isolated from coastal sediments.</title>
        <authorList>
            <person name="Lu D."/>
            <person name="Zhang T."/>
        </authorList>
    </citation>
    <scope>NUCLEOTIDE SEQUENCE [LARGE SCALE GENOMIC DNA]</scope>
    <source>
        <strain evidence="5 6">N1Y132</strain>
    </source>
</reference>
<name>A0ABS1HG81_9BACT</name>
<organism evidence="5 6">
    <name type="scientific">Carboxylicivirga marina</name>
    <dbReference type="NCBI Taxonomy" id="2800988"/>
    <lineage>
        <taxon>Bacteria</taxon>
        <taxon>Pseudomonadati</taxon>
        <taxon>Bacteroidota</taxon>
        <taxon>Bacteroidia</taxon>
        <taxon>Marinilabiliales</taxon>
        <taxon>Marinilabiliaceae</taxon>
        <taxon>Carboxylicivirga</taxon>
    </lineage>
</organism>
<accession>A0ABS1HG81</accession>
<dbReference type="PANTHER" id="PTHR44858:SF1">
    <property type="entry name" value="UDP-N-ACETYLGLUCOSAMINE--PEPTIDE N-ACETYLGLUCOSAMINYLTRANSFERASE SPINDLY-RELATED"/>
    <property type="match status" value="1"/>
</dbReference>
<evidence type="ECO:0000256" key="1">
    <source>
        <dbReference type="ARBA" id="ARBA00022737"/>
    </source>
</evidence>
<dbReference type="PANTHER" id="PTHR44858">
    <property type="entry name" value="TETRATRICOPEPTIDE REPEAT PROTEIN 6"/>
    <property type="match status" value="1"/>
</dbReference>
<feature type="repeat" description="TPR" evidence="3">
    <location>
        <begin position="432"/>
        <end position="465"/>
    </location>
</feature>
<keyword evidence="1" id="KW-0677">Repeat</keyword>
<protein>
    <submittedName>
        <fullName evidence="5">Tetratricopeptide repeat protein</fullName>
    </submittedName>
</protein>
<dbReference type="SUPFAM" id="SSF48452">
    <property type="entry name" value="TPR-like"/>
    <property type="match status" value="3"/>
</dbReference>
<dbReference type="Proteomes" id="UP000605676">
    <property type="component" value="Unassembled WGS sequence"/>
</dbReference>
<dbReference type="Gene3D" id="1.25.40.10">
    <property type="entry name" value="Tetratricopeptide repeat domain"/>
    <property type="match status" value="3"/>
</dbReference>
<dbReference type="PROSITE" id="PS51257">
    <property type="entry name" value="PROKAR_LIPOPROTEIN"/>
    <property type="match status" value="1"/>
</dbReference>
<evidence type="ECO:0000313" key="6">
    <source>
        <dbReference type="Proteomes" id="UP000605676"/>
    </source>
</evidence>
<dbReference type="PROSITE" id="PS50005">
    <property type="entry name" value="TPR"/>
    <property type="match status" value="4"/>
</dbReference>
<keyword evidence="6" id="KW-1185">Reference proteome</keyword>
<feature type="signal peptide" evidence="4">
    <location>
        <begin position="1"/>
        <end position="18"/>
    </location>
</feature>
<evidence type="ECO:0000313" key="5">
    <source>
        <dbReference type="EMBL" id="MBK3516601.1"/>
    </source>
</evidence>
<proteinExistence type="predicted"/>
<dbReference type="RefSeq" id="WP_200463829.1">
    <property type="nucleotide sequence ID" value="NZ_JAENRR010000007.1"/>
</dbReference>
<dbReference type="InterPro" id="IPR019734">
    <property type="entry name" value="TPR_rpt"/>
</dbReference>
<feature type="chain" id="PRO_5045322692" evidence="4">
    <location>
        <begin position="19"/>
        <end position="583"/>
    </location>
</feature>
<dbReference type="InterPro" id="IPR011990">
    <property type="entry name" value="TPR-like_helical_dom_sf"/>
</dbReference>
<comment type="caution">
    <text evidence="5">The sequence shown here is derived from an EMBL/GenBank/DDBJ whole genome shotgun (WGS) entry which is preliminary data.</text>
</comment>
<evidence type="ECO:0000256" key="4">
    <source>
        <dbReference type="SAM" id="SignalP"/>
    </source>
</evidence>
<gene>
    <name evidence="5" type="ORF">JIV24_04545</name>
</gene>
<sequence length="583" mass="67017">MSFKLIWFSLCISTILLAGCSSVKTSSSSNVSSEQLKKVQLNDVDKRKFDYFFYEASREKMKGNLEKSAMYLSECLKIDGTSSAAMYELANILVAGNEIVKAQGLLERAISFEPNNIWYKLMLAELYQKNKMGFQAIQLYEQIVADYPDNDEYLYGLAQVYNRNGENEKALEAYSKLEKSIGLNEVVILEKEKILLNIGKNKSALQELNKLVKKYPNEGRYYGFIADYYLFLDDKENARKYYNIVLEKDPANVTAYFSLGNLSFQEKDTANFIKFYKLALQSKTTPFELKFQRILPFLMDNKTIASNKGFLTEFFDVIVDVHRYEAMAYVYEGNFYRSVNESDKALKSYKQALSIEDRNELIWQDYLLLMIDTQDFINIYGNAKVALTHFPDNAFFYLIAGSSAGQLDDNDEALKLLEKGLTKVGDNKAMEAQIYANIGDIAFANNDAERAFKSYDKSLAIDELNIVVLNNYSYYLTLENKDLDKAERMSSRCIEMEPGNSTYLDTYAWVLFKRERYFEAKYIIERAIDNGGDSSNVIVEHYGDILYKNGDIDKAVEQWNKAVEMGSESETIQQKIDTKSYVE</sequence>
<feature type="repeat" description="TPR" evidence="3">
    <location>
        <begin position="536"/>
        <end position="569"/>
    </location>
</feature>
<feature type="repeat" description="TPR" evidence="3">
    <location>
        <begin position="326"/>
        <end position="359"/>
    </location>
</feature>
<evidence type="ECO:0000256" key="2">
    <source>
        <dbReference type="ARBA" id="ARBA00022803"/>
    </source>
</evidence>
<feature type="repeat" description="TPR" evidence="3">
    <location>
        <begin position="83"/>
        <end position="116"/>
    </location>
</feature>
<dbReference type="InterPro" id="IPR050498">
    <property type="entry name" value="Ycf3"/>
</dbReference>
<evidence type="ECO:0000256" key="3">
    <source>
        <dbReference type="PROSITE-ProRule" id="PRU00339"/>
    </source>
</evidence>
<dbReference type="Pfam" id="PF13432">
    <property type="entry name" value="TPR_16"/>
    <property type="match status" value="3"/>
</dbReference>